<gene>
    <name evidence="1" type="ORF">CJ231_00945</name>
</gene>
<evidence type="ECO:0000313" key="1">
    <source>
        <dbReference type="EMBL" id="PMC25398.1"/>
    </source>
</evidence>
<evidence type="ECO:0000313" key="2">
    <source>
        <dbReference type="Proteomes" id="UP000235564"/>
    </source>
</evidence>
<reference evidence="1 2" key="1">
    <citation type="submission" date="2017-09" db="EMBL/GenBank/DDBJ databases">
        <title>Bacterial strain isolated from the female urinary microbiota.</title>
        <authorList>
            <person name="Thomas-White K."/>
            <person name="Kumar N."/>
            <person name="Forster S."/>
            <person name="Putonti C."/>
            <person name="Lawley T."/>
            <person name="Wolfe A.J."/>
        </authorList>
    </citation>
    <scope>NUCLEOTIDE SEQUENCE [LARGE SCALE GENOMIC DNA]</scope>
    <source>
        <strain evidence="1 2">UMB0536</strain>
    </source>
</reference>
<proteinExistence type="predicted"/>
<accession>A0A2N6QTN0</accession>
<sequence length="99" mass="11266">MQHSLAGYAAPFAVHVTARVPDGPAKLFPILIHALPNVWMIFFPSPCFCPSISMLLVPKLNAIGLQTLCYWPPNSMLLKGVFWMFRNQLVFSWLWYNGE</sequence>
<comment type="caution">
    <text evidence="1">The sequence shown here is derived from an EMBL/GenBank/DDBJ whole genome shotgun (WGS) entry which is preliminary data.</text>
</comment>
<dbReference type="Proteomes" id="UP000235564">
    <property type="component" value="Unassembled WGS sequence"/>
</dbReference>
<organism evidence="1 2">
    <name type="scientific">Hoylesella buccalis</name>
    <dbReference type="NCBI Taxonomy" id="28127"/>
    <lineage>
        <taxon>Bacteria</taxon>
        <taxon>Pseudomonadati</taxon>
        <taxon>Bacteroidota</taxon>
        <taxon>Bacteroidia</taxon>
        <taxon>Bacteroidales</taxon>
        <taxon>Prevotellaceae</taxon>
        <taxon>Hoylesella</taxon>
    </lineage>
</organism>
<protein>
    <submittedName>
        <fullName evidence="1">Uncharacterized protein</fullName>
    </submittedName>
</protein>
<dbReference type="EMBL" id="PNGJ01000001">
    <property type="protein sequence ID" value="PMC25398.1"/>
    <property type="molecule type" value="Genomic_DNA"/>
</dbReference>
<dbReference type="AlphaFoldDB" id="A0A2N6QTN0"/>
<name>A0A2N6QTN0_9BACT</name>